<protein>
    <submittedName>
        <fullName evidence="2">Uncharacterized protein</fullName>
    </submittedName>
</protein>
<evidence type="ECO:0000313" key="3">
    <source>
        <dbReference type="Proteomes" id="UP000232883"/>
    </source>
</evidence>
<reference evidence="2 3" key="1">
    <citation type="submission" date="2017-11" db="EMBL/GenBank/DDBJ databases">
        <title>Taxonomic description and genome sequences of Spirosoma HA7 sp. nov., isolated from pollen microhabitat of Corylus avellana.</title>
        <authorList>
            <person name="Ambika Manirajan B."/>
            <person name="Suarez C."/>
            <person name="Ratering S."/>
            <person name="Geissler-Plaum R."/>
            <person name="Cardinale M."/>
            <person name="Sylvia S."/>
        </authorList>
    </citation>
    <scope>NUCLEOTIDE SEQUENCE [LARGE SCALE GENOMIC DNA]</scope>
    <source>
        <strain evidence="2 3">HA7</strain>
    </source>
</reference>
<dbReference type="AlphaFoldDB" id="A0A2K8YZ72"/>
<keyword evidence="1" id="KW-0812">Transmembrane</keyword>
<gene>
    <name evidence="2" type="ORF">CWM47_14480</name>
</gene>
<proteinExistence type="predicted"/>
<keyword evidence="1" id="KW-1133">Transmembrane helix</keyword>
<evidence type="ECO:0000313" key="2">
    <source>
        <dbReference type="EMBL" id="AUD02932.1"/>
    </source>
</evidence>
<organism evidence="2 3">
    <name type="scientific">Spirosoma pollinicola</name>
    <dbReference type="NCBI Taxonomy" id="2057025"/>
    <lineage>
        <taxon>Bacteria</taxon>
        <taxon>Pseudomonadati</taxon>
        <taxon>Bacteroidota</taxon>
        <taxon>Cytophagia</taxon>
        <taxon>Cytophagales</taxon>
        <taxon>Cytophagaceae</taxon>
        <taxon>Spirosoma</taxon>
    </lineage>
</organism>
<accession>A0A2K8YZ72</accession>
<dbReference type="Proteomes" id="UP000232883">
    <property type="component" value="Chromosome"/>
</dbReference>
<keyword evidence="3" id="KW-1185">Reference proteome</keyword>
<evidence type="ECO:0000256" key="1">
    <source>
        <dbReference type="SAM" id="Phobius"/>
    </source>
</evidence>
<sequence>MKPATRYLVIMVIAIVAIVFVIFYQEYMGEDAATATDVTTNSLINKRLNAVVTDTSVNKANAANYLLKIGYTDIDTKAAASFFMDYRDRASIAIGDTVTKEKGEKLILIYRQQGAVISVPID</sequence>
<feature type="transmembrane region" description="Helical" evidence="1">
    <location>
        <begin position="7"/>
        <end position="24"/>
    </location>
</feature>
<keyword evidence="1" id="KW-0472">Membrane</keyword>
<name>A0A2K8YZ72_9BACT</name>
<dbReference type="EMBL" id="CP025096">
    <property type="protein sequence ID" value="AUD02932.1"/>
    <property type="molecule type" value="Genomic_DNA"/>
</dbReference>
<dbReference type="KEGG" id="spir:CWM47_14480"/>